<dbReference type="InterPro" id="IPR006674">
    <property type="entry name" value="HD_domain"/>
</dbReference>
<comment type="caution">
    <text evidence="2">The sequence shown here is derived from an EMBL/GenBank/DDBJ whole genome shotgun (WGS) entry which is preliminary data.</text>
</comment>
<name>A0ABW1YFT4_9DEIO</name>
<keyword evidence="3" id="KW-1185">Reference proteome</keyword>
<dbReference type="Gene3D" id="1.10.3210.10">
    <property type="entry name" value="Hypothetical protein af1432"/>
    <property type="match status" value="1"/>
</dbReference>
<organism evidence="2 3">
    <name type="scientific">Deinococcus lacus</name>
    <dbReference type="NCBI Taxonomy" id="392561"/>
    <lineage>
        <taxon>Bacteria</taxon>
        <taxon>Thermotogati</taxon>
        <taxon>Deinococcota</taxon>
        <taxon>Deinococci</taxon>
        <taxon>Deinococcales</taxon>
        <taxon>Deinococcaceae</taxon>
        <taxon>Deinococcus</taxon>
    </lineage>
</organism>
<protein>
    <submittedName>
        <fullName evidence="2">HD domain-containing protein</fullName>
    </submittedName>
</protein>
<dbReference type="PANTHER" id="PTHR35795:SF1">
    <property type="entry name" value="BIS(5'-NUCLEOSYL)-TETRAPHOSPHATASE, SYMMETRICAL"/>
    <property type="match status" value="1"/>
</dbReference>
<reference evidence="3" key="1">
    <citation type="journal article" date="2019" name="Int. J. Syst. Evol. Microbiol.">
        <title>The Global Catalogue of Microorganisms (GCM) 10K type strain sequencing project: providing services to taxonomists for standard genome sequencing and annotation.</title>
        <authorList>
            <consortium name="The Broad Institute Genomics Platform"/>
            <consortium name="The Broad Institute Genome Sequencing Center for Infectious Disease"/>
            <person name="Wu L."/>
            <person name="Ma J."/>
        </authorList>
    </citation>
    <scope>NUCLEOTIDE SEQUENCE [LARGE SCALE GENOMIC DNA]</scope>
    <source>
        <strain evidence="3">CGMCC 1.15772</strain>
    </source>
</reference>
<dbReference type="EMBL" id="JBHSWD010000001">
    <property type="protein sequence ID" value="MFC6592127.1"/>
    <property type="molecule type" value="Genomic_DNA"/>
</dbReference>
<evidence type="ECO:0000313" key="2">
    <source>
        <dbReference type="EMBL" id="MFC6592127.1"/>
    </source>
</evidence>
<dbReference type="Pfam" id="PF01966">
    <property type="entry name" value="HD"/>
    <property type="match status" value="1"/>
</dbReference>
<evidence type="ECO:0000259" key="1">
    <source>
        <dbReference type="PROSITE" id="PS51831"/>
    </source>
</evidence>
<proteinExistence type="predicted"/>
<dbReference type="CDD" id="cd00077">
    <property type="entry name" value="HDc"/>
    <property type="match status" value="1"/>
</dbReference>
<evidence type="ECO:0000313" key="3">
    <source>
        <dbReference type="Proteomes" id="UP001596297"/>
    </source>
</evidence>
<dbReference type="Proteomes" id="UP001596297">
    <property type="component" value="Unassembled WGS sequence"/>
</dbReference>
<dbReference type="SUPFAM" id="SSF109604">
    <property type="entry name" value="HD-domain/PDEase-like"/>
    <property type="match status" value="1"/>
</dbReference>
<dbReference type="PROSITE" id="PS51831">
    <property type="entry name" value="HD"/>
    <property type="match status" value="1"/>
</dbReference>
<accession>A0ABW1YFT4</accession>
<gene>
    <name evidence="2" type="ORF">ACFP81_09010</name>
</gene>
<dbReference type="InterPro" id="IPR003607">
    <property type="entry name" value="HD/PDEase_dom"/>
</dbReference>
<dbReference type="PANTHER" id="PTHR35795">
    <property type="entry name" value="SLR1885 PROTEIN"/>
    <property type="match status" value="1"/>
</dbReference>
<dbReference type="InterPro" id="IPR051094">
    <property type="entry name" value="Diverse_Catalytic_Enzymes"/>
</dbReference>
<sequence length="83" mass="9219">MTALHLLAPAVAAAAQDFGCWEQRVQLLVKPARFEHIRRVAQLARDLAGAHGLDQERAYQAGMLHDLARDLPAEELLRLAPRV</sequence>
<feature type="domain" description="HD" evidence="1">
    <location>
        <begin position="33"/>
        <end position="83"/>
    </location>
</feature>
<dbReference type="RefSeq" id="WP_380083142.1">
    <property type="nucleotide sequence ID" value="NZ_JBHSWD010000001.1"/>
</dbReference>